<evidence type="ECO:0000313" key="2">
    <source>
        <dbReference type="Proteomes" id="UP000198531"/>
    </source>
</evidence>
<name>A0A1I6G3I6_9EURY</name>
<gene>
    <name evidence="1" type="ORF">SAMN04487947_0512</name>
</gene>
<reference evidence="2" key="1">
    <citation type="submission" date="2016-10" db="EMBL/GenBank/DDBJ databases">
        <authorList>
            <person name="Varghese N."/>
            <person name="Submissions S."/>
        </authorList>
    </citation>
    <scope>NUCLEOTIDE SEQUENCE [LARGE SCALE GENOMIC DNA]</scope>
    <source>
        <strain evidence="2">CGMCC 1.7736</strain>
    </source>
</reference>
<dbReference type="Proteomes" id="UP000198531">
    <property type="component" value="Unassembled WGS sequence"/>
</dbReference>
<organism evidence="1 2">
    <name type="scientific">Halogeometricum rufum</name>
    <dbReference type="NCBI Taxonomy" id="553469"/>
    <lineage>
        <taxon>Archaea</taxon>
        <taxon>Methanobacteriati</taxon>
        <taxon>Methanobacteriota</taxon>
        <taxon>Stenosarchaea group</taxon>
        <taxon>Halobacteria</taxon>
        <taxon>Halobacteriales</taxon>
        <taxon>Haloferacaceae</taxon>
        <taxon>Halogeometricum</taxon>
    </lineage>
</organism>
<dbReference type="AlphaFoldDB" id="A0A1I6G3I6"/>
<dbReference type="STRING" id="553469.SAMN04487947_0512"/>
<dbReference type="RefSeq" id="WP_089804294.1">
    <property type="nucleotide sequence ID" value="NZ_FOYT01000001.1"/>
</dbReference>
<keyword evidence="2" id="KW-1185">Reference proteome</keyword>
<sequence>MHKIVYETDTGTEESENVVAYDERGDYWVVAPDGEDADLRRRIPGSRVYFVESDDESPVGTW</sequence>
<accession>A0A1I6G3I6</accession>
<evidence type="ECO:0000313" key="1">
    <source>
        <dbReference type="EMBL" id="SFR36778.1"/>
    </source>
</evidence>
<dbReference type="EMBL" id="FOYT01000001">
    <property type="protein sequence ID" value="SFR36778.1"/>
    <property type="molecule type" value="Genomic_DNA"/>
</dbReference>
<protein>
    <submittedName>
        <fullName evidence="1">Uncharacterized protein</fullName>
    </submittedName>
</protein>
<proteinExistence type="predicted"/>